<evidence type="ECO:0000313" key="2">
    <source>
        <dbReference type="Proteomes" id="UP001195483"/>
    </source>
</evidence>
<comment type="caution">
    <text evidence="1">The sequence shown here is derived from an EMBL/GenBank/DDBJ whole genome shotgun (WGS) entry which is preliminary data.</text>
</comment>
<proteinExistence type="predicted"/>
<dbReference type="EMBL" id="JAEAOA010001337">
    <property type="protein sequence ID" value="KAK3597076.1"/>
    <property type="molecule type" value="Genomic_DNA"/>
</dbReference>
<accession>A0AAE0W0M2</accession>
<sequence length="192" mass="21174">MSITVTVTAKPYLGPGKFSNSQFEIRRFTVIEHDKQPVDNTTPICNVTKVTGTCDTGNELCKCNEKVWSMWVDIGDEGFGLQDIVTTGVGPNSSFRHDPFKPGHTIQDGKITAEISDDCCHQKATVTIVDKAGNTAQCKNNLNPNFVPPDPKTCLGNERRHMGVLGRVPESGTLKYLQHIHIKCRSQCIDKT</sequence>
<protein>
    <submittedName>
        <fullName evidence="1">Uncharacterized protein</fullName>
    </submittedName>
</protein>
<gene>
    <name evidence="1" type="ORF">CHS0354_022083</name>
</gene>
<reference evidence="1" key="1">
    <citation type="journal article" date="2021" name="Genome Biol. Evol.">
        <title>A High-Quality Reference Genome for a Parasitic Bivalve with Doubly Uniparental Inheritance (Bivalvia: Unionida).</title>
        <authorList>
            <person name="Smith C.H."/>
        </authorList>
    </citation>
    <scope>NUCLEOTIDE SEQUENCE</scope>
    <source>
        <strain evidence="1">CHS0354</strain>
    </source>
</reference>
<name>A0AAE0W0M2_9BIVA</name>
<dbReference type="AlphaFoldDB" id="A0AAE0W0M2"/>
<evidence type="ECO:0000313" key="1">
    <source>
        <dbReference type="EMBL" id="KAK3597076.1"/>
    </source>
</evidence>
<keyword evidence="2" id="KW-1185">Reference proteome</keyword>
<dbReference type="Proteomes" id="UP001195483">
    <property type="component" value="Unassembled WGS sequence"/>
</dbReference>
<reference evidence="1" key="3">
    <citation type="submission" date="2023-05" db="EMBL/GenBank/DDBJ databases">
        <authorList>
            <person name="Smith C.H."/>
        </authorList>
    </citation>
    <scope>NUCLEOTIDE SEQUENCE</scope>
    <source>
        <strain evidence="1">CHS0354</strain>
        <tissue evidence="1">Mantle</tissue>
    </source>
</reference>
<reference evidence="1" key="2">
    <citation type="journal article" date="2021" name="Genome Biol. Evol.">
        <title>Developing a high-quality reference genome for a parasitic bivalve with doubly uniparental inheritance (Bivalvia: Unionida).</title>
        <authorList>
            <person name="Smith C.H."/>
        </authorList>
    </citation>
    <scope>NUCLEOTIDE SEQUENCE</scope>
    <source>
        <strain evidence="1">CHS0354</strain>
        <tissue evidence="1">Mantle</tissue>
    </source>
</reference>
<organism evidence="1 2">
    <name type="scientific">Potamilus streckersoni</name>
    <dbReference type="NCBI Taxonomy" id="2493646"/>
    <lineage>
        <taxon>Eukaryota</taxon>
        <taxon>Metazoa</taxon>
        <taxon>Spiralia</taxon>
        <taxon>Lophotrochozoa</taxon>
        <taxon>Mollusca</taxon>
        <taxon>Bivalvia</taxon>
        <taxon>Autobranchia</taxon>
        <taxon>Heteroconchia</taxon>
        <taxon>Palaeoheterodonta</taxon>
        <taxon>Unionida</taxon>
        <taxon>Unionoidea</taxon>
        <taxon>Unionidae</taxon>
        <taxon>Ambleminae</taxon>
        <taxon>Lampsilini</taxon>
        <taxon>Potamilus</taxon>
    </lineage>
</organism>